<dbReference type="RefSeq" id="YP_009273206.1">
    <property type="nucleotide sequence ID" value="NC_030901.1"/>
</dbReference>
<protein>
    <submittedName>
        <fullName evidence="1">Uncharacterized protein</fullName>
    </submittedName>
</protein>
<dbReference type="GeneID" id="28803385"/>
<evidence type="ECO:0000313" key="1">
    <source>
        <dbReference type="EMBL" id="ANA86668.1"/>
    </source>
</evidence>
<evidence type="ECO:0000313" key="2">
    <source>
        <dbReference type="Proteomes" id="UP000203982"/>
    </source>
</evidence>
<gene>
    <name evidence="1" type="primary">171</name>
    <name evidence="1" type="ORF">PBI_CLUBL_171</name>
</gene>
<dbReference type="KEGG" id="vg:28803385"/>
<dbReference type="Proteomes" id="UP000203982">
    <property type="component" value="Segment"/>
</dbReference>
<proteinExistence type="predicted"/>
<keyword evidence="2" id="KW-1185">Reference proteome</keyword>
<dbReference type="EMBL" id="KU998246">
    <property type="protein sequence ID" value="ANA86668.1"/>
    <property type="molecule type" value="Genomic_DNA"/>
</dbReference>
<name>A0A160DFG0_9CAUD</name>
<reference evidence="1 2" key="1">
    <citation type="submission" date="2016-03" db="EMBL/GenBank/DDBJ databases">
        <authorList>
            <person name="Montgomery M.T."/>
            <person name="Guerrero C.A."/>
            <person name="Mavrich T.N."/>
            <person name="Pope W.H."/>
            <person name="Garlena R.A."/>
            <person name="Russell D.A."/>
            <person name="Jacobs-Sera D."/>
            <person name="Hendrix R.W."/>
            <person name="Hatfull G.F."/>
        </authorList>
    </citation>
    <scope>NUCLEOTIDE SEQUENCE [LARGE SCALE GENOMIC DNA]</scope>
</reference>
<accession>A0A160DFG0</accession>
<organism evidence="1 2">
    <name type="scientific">Gordonia phage ClubL</name>
    <dbReference type="NCBI Taxonomy" id="1838065"/>
    <lineage>
        <taxon>Viruses</taxon>
        <taxon>Duplodnaviria</taxon>
        <taxon>Heunggongvirae</taxon>
        <taxon>Uroviricota</taxon>
        <taxon>Caudoviricetes</taxon>
        <taxon>Smoothievirus</taxon>
        <taxon>Smoothievirus clubL</taxon>
    </lineage>
</organism>
<sequence length="78" mass="8578">MMTLNEYHIICADGTSMNVEAWGPADAAERVYDTDRNGLQSEIVAIIETEYAQVNSKIAHMIVSAVNTDLPFVLPANH</sequence>